<accession>A0A131YTH9</accession>
<dbReference type="InterPro" id="IPR006621">
    <property type="entry name" value="Nose-resist-to-fluoxetine_N"/>
</dbReference>
<feature type="transmembrane region" description="Helical" evidence="2">
    <location>
        <begin position="357"/>
        <end position="374"/>
    </location>
</feature>
<dbReference type="AlphaFoldDB" id="A0A131YTH9"/>
<feature type="transmembrane region" description="Helical" evidence="2">
    <location>
        <begin position="503"/>
        <end position="522"/>
    </location>
</feature>
<protein>
    <submittedName>
        <fullName evidence="4">Nose resistant to fluoxetine protein 6 like</fullName>
    </submittedName>
</protein>
<sequence length="841" mass="93799">MNRRSPPPQRPCRSRSGVTLNGATARVFIVCVVFAVACCCVGVALAEENAAPLGDVTTSSAFADEDSTARNDPAADGTPHPPPKLTWEGFMHNMTTSFGTVLHKIFPLMVRASSEVEIGPECMASYFKLFLGLRKLKGWAVRLVDATGKPADGLLEGTMAFVGAFDECLDTVVWDEQDSSRLLFRGRYCTAQVAPKFTLRDLFHNESQAHKELATYLPKKAMLKNALRIPGNHVIFRVGLCVPSTCSKDDIERMVKYTVKHMDMKAEVTECLQREKNTPLSVIQITVITLLAAFLSLTIIGTVTDITIKERRHPKAPASEKHGRPLEALLCFSAYTNARKLFAPEDKPDSLRALHGIRFLSMTWIIFGHSYFFIEHVQPFRGLFNGHEMYSDNFFFSGVINFTLAVDSFFFISGLLVVYTNWKELTESNGRLNVIRFLFNKYWRMMPPLLLSLGLLFLMPVLGDGPFWNDIMGTEIRLCEKSWWSNILLINNFWDSKEMCLVATWYLACNFQFFVLSIFILIPLYNWPIVGLTATFLLLLAGSIVSGVITFMADLPPGLIFYPDLDTVSNLVTYVYHKPYNHIGSYCVGVFLGYVIVRHRDIKLKPLTQVIGWCTSFSVGVAVLWAAYRWNAELPSTPVAALYAATHRVAWCIALAWLTFACVAGHGGFLDSMLSWPPFNALGNLAFMAYLMHPLVILYHSSRTRDLIYYSQYEKVYAFCGHFLITLVLSTFFYVIVEMPFTRVGAMLLRTRLFRKPSRRSGAVSGGGTESGSGARKPPRPASAIVADIARGVTPLAFIKARAHGTARRSGSAQAAELSASTDCGRPTNGRFRKTGDSSHL</sequence>
<feature type="transmembrane region" description="Helical" evidence="2">
    <location>
        <begin position="394"/>
        <end position="422"/>
    </location>
</feature>
<dbReference type="PANTHER" id="PTHR11161">
    <property type="entry name" value="O-ACYLTRANSFERASE"/>
    <property type="match status" value="1"/>
</dbReference>
<evidence type="ECO:0000256" key="2">
    <source>
        <dbReference type="SAM" id="Phobius"/>
    </source>
</evidence>
<dbReference type="InterPro" id="IPR002656">
    <property type="entry name" value="Acyl_transf_3_dom"/>
</dbReference>
<dbReference type="GO" id="GO:0016747">
    <property type="term" value="F:acyltransferase activity, transferring groups other than amino-acyl groups"/>
    <property type="evidence" value="ECO:0007669"/>
    <property type="project" value="InterPro"/>
</dbReference>
<feature type="transmembrane region" description="Helical" evidence="2">
    <location>
        <begin position="442"/>
        <end position="462"/>
    </location>
</feature>
<feature type="domain" description="Nose resistant-to-fluoxetine protein N-terminal" evidence="3">
    <location>
        <begin position="119"/>
        <end position="273"/>
    </location>
</feature>
<feature type="transmembrane region" description="Helical" evidence="2">
    <location>
        <begin position="579"/>
        <end position="597"/>
    </location>
</feature>
<name>A0A131YTH9_RHIAP</name>
<organism evidence="4">
    <name type="scientific">Rhipicephalus appendiculatus</name>
    <name type="common">Brown ear tick</name>
    <dbReference type="NCBI Taxonomy" id="34631"/>
    <lineage>
        <taxon>Eukaryota</taxon>
        <taxon>Metazoa</taxon>
        <taxon>Ecdysozoa</taxon>
        <taxon>Arthropoda</taxon>
        <taxon>Chelicerata</taxon>
        <taxon>Arachnida</taxon>
        <taxon>Acari</taxon>
        <taxon>Parasitiformes</taxon>
        <taxon>Ixodida</taxon>
        <taxon>Ixodoidea</taxon>
        <taxon>Ixodidae</taxon>
        <taxon>Rhipicephalinae</taxon>
        <taxon>Rhipicephalus</taxon>
        <taxon>Rhipicephalus</taxon>
    </lineage>
</organism>
<keyword evidence="2" id="KW-1133">Transmembrane helix</keyword>
<dbReference type="InterPro" id="IPR052728">
    <property type="entry name" value="O2_lipid_transport_reg"/>
</dbReference>
<evidence type="ECO:0000256" key="1">
    <source>
        <dbReference type="SAM" id="MobiDB-lite"/>
    </source>
</evidence>
<feature type="transmembrane region" description="Helical" evidence="2">
    <location>
        <begin position="529"/>
        <end position="553"/>
    </location>
</feature>
<feature type="region of interest" description="Disordered" evidence="1">
    <location>
        <begin position="759"/>
        <end position="781"/>
    </location>
</feature>
<feature type="transmembrane region" description="Helical" evidence="2">
    <location>
        <begin position="716"/>
        <end position="737"/>
    </location>
</feature>
<dbReference type="EMBL" id="GEDV01006712">
    <property type="protein sequence ID" value="JAP81845.1"/>
    <property type="molecule type" value="Transcribed_RNA"/>
</dbReference>
<keyword evidence="2" id="KW-0812">Transmembrane</keyword>
<dbReference type="SMART" id="SM00703">
    <property type="entry name" value="NRF"/>
    <property type="match status" value="1"/>
</dbReference>
<proteinExistence type="predicted"/>
<keyword evidence="2" id="KW-0472">Membrane</keyword>
<feature type="transmembrane region" description="Helical" evidence="2">
    <location>
        <begin position="282"/>
        <end position="303"/>
    </location>
</feature>
<evidence type="ECO:0000313" key="4">
    <source>
        <dbReference type="EMBL" id="JAP81845.1"/>
    </source>
</evidence>
<dbReference type="Pfam" id="PF01757">
    <property type="entry name" value="Acyl_transf_3"/>
    <property type="match status" value="1"/>
</dbReference>
<feature type="transmembrane region" description="Helical" evidence="2">
    <location>
        <begin position="681"/>
        <end position="701"/>
    </location>
</feature>
<feature type="transmembrane region" description="Helical" evidence="2">
    <location>
        <begin position="609"/>
        <end position="628"/>
    </location>
</feature>
<dbReference type="Pfam" id="PF20146">
    <property type="entry name" value="NRF"/>
    <property type="match status" value="1"/>
</dbReference>
<dbReference type="PANTHER" id="PTHR11161:SF0">
    <property type="entry name" value="O-ACYLTRANSFERASE LIKE PROTEIN"/>
    <property type="match status" value="1"/>
</dbReference>
<feature type="region of interest" description="Disordered" evidence="1">
    <location>
        <begin position="810"/>
        <end position="841"/>
    </location>
</feature>
<evidence type="ECO:0000259" key="3">
    <source>
        <dbReference type="SMART" id="SM00703"/>
    </source>
</evidence>
<reference evidence="4" key="1">
    <citation type="journal article" date="2016" name="Ticks Tick Borne Dis.">
        <title>De novo assembly and annotation of the salivary gland transcriptome of Rhipicephalus appendiculatus male and female ticks during blood feeding.</title>
        <authorList>
            <person name="de Castro M.H."/>
            <person name="de Klerk D."/>
            <person name="Pienaar R."/>
            <person name="Latif A.A."/>
            <person name="Rees D.J."/>
            <person name="Mans B.J."/>
        </authorList>
    </citation>
    <scope>NUCLEOTIDE SEQUENCE</scope>
    <source>
        <tissue evidence="4">Salivary glands</tissue>
    </source>
</reference>
<feature type="transmembrane region" description="Helical" evidence="2">
    <location>
        <begin position="648"/>
        <end position="669"/>
    </location>
</feature>